<accession>A0A2N3G5Z4</accession>
<keyword evidence="2 4" id="KW-0689">Ribosomal protein</keyword>
<evidence type="ECO:0000256" key="1">
    <source>
        <dbReference type="ARBA" id="ARBA00008777"/>
    </source>
</evidence>
<gene>
    <name evidence="4" type="primary">rplQ</name>
    <name evidence="6" type="ORF">CVT63_04445</name>
</gene>
<dbReference type="InterPro" id="IPR000456">
    <property type="entry name" value="Ribosomal_bL17"/>
</dbReference>
<dbReference type="PANTHER" id="PTHR14413:SF16">
    <property type="entry name" value="LARGE RIBOSOMAL SUBUNIT PROTEIN BL17M"/>
    <property type="match status" value="1"/>
</dbReference>
<comment type="subunit">
    <text evidence="4">Part of the 50S ribosomal subunit. Contacts protein L32.</text>
</comment>
<dbReference type="GO" id="GO:0003735">
    <property type="term" value="F:structural constituent of ribosome"/>
    <property type="evidence" value="ECO:0007669"/>
    <property type="project" value="InterPro"/>
</dbReference>
<dbReference type="AlphaFoldDB" id="A0A2N3G5Z4"/>
<evidence type="ECO:0000256" key="5">
    <source>
        <dbReference type="RuleBase" id="RU000660"/>
    </source>
</evidence>
<dbReference type="EMBL" id="PHEX01000031">
    <property type="protein sequence ID" value="PKQ28136.1"/>
    <property type="molecule type" value="Genomic_DNA"/>
</dbReference>
<dbReference type="PROSITE" id="PS01167">
    <property type="entry name" value="RIBOSOMAL_L17"/>
    <property type="match status" value="1"/>
</dbReference>
<dbReference type="FunFam" id="3.90.1030.10:FF:000001">
    <property type="entry name" value="50S ribosomal protein L17"/>
    <property type="match status" value="1"/>
</dbReference>
<protein>
    <recommendedName>
        <fullName evidence="4">Large ribosomal subunit protein bL17</fullName>
    </recommendedName>
</protein>
<evidence type="ECO:0000313" key="6">
    <source>
        <dbReference type="EMBL" id="PKQ28136.1"/>
    </source>
</evidence>
<evidence type="ECO:0000313" key="7">
    <source>
        <dbReference type="Proteomes" id="UP000233654"/>
    </source>
</evidence>
<name>A0A2N3G5Z4_9ACTN</name>
<dbReference type="GO" id="GO:0006412">
    <property type="term" value="P:translation"/>
    <property type="evidence" value="ECO:0007669"/>
    <property type="project" value="UniProtKB-UniRule"/>
</dbReference>
<evidence type="ECO:0000256" key="3">
    <source>
        <dbReference type="ARBA" id="ARBA00023274"/>
    </source>
</evidence>
<dbReference type="GO" id="GO:0022625">
    <property type="term" value="C:cytosolic large ribosomal subunit"/>
    <property type="evidence" value="ECO:0007669"/>
    <property type="project" value="TreeGrafter"/>
</dbReference>
<evidence type="ECO:0000256" key="2">
    <source>
        <dbReference type="ARBA" id="ARBA00022980"/>
    </source>
</evidence>
<dbReference type="InterPro" id="IPR036373">
    <property type="entry name" value="Ribosomal_bL17_sf"/>
</dbReference>
<dbReference type="Proteomes" id="UP000233654">
    <property type="component" value="Unassembled WGS sequence"/>
</dbReference>
<evidence type="ECO:0000256" key="4">
    <source>
        <dbReference type="HAMAP-Rule" id="MF_01368"/>
    </source>
</evidence>
<comment type="similarity">
    <text evidence="1 4 5">Belongs to the bacterial ribosomal protein bL17 family.</text>
</comment>
<dbReference type="HAMAP" id="MF_01368">
    <property type="entry name" value="Ribosomal_bL17"/>
    <property type="match status" value="1"/>
</dbReference>
<dbReference type="Pfam" id="PF01196">
    <property type="entry name" value="Ribosomal_L17"/>
    <property type="match status" value="1"/>
</dbReference>
<dbReference type="NCBIfam" id="TIGR00059">
    <property type="entry name" value="L17"/>
    <property type="match status" value="1"/>
</dbReference>
<sequence>MPKPKKGPRLGGSASHQKAMMANIAREVIIHGRITTTETRAKMAKRLIERLITYGKRGDVAARREVLKVINDADVVHRLFKEIAPRYSDRNGGYTRILKLGQRQGDNASMVILELV</sequence>
<dbReference type="Gene3D" id="3.90.1030.10">
    <property type="entry name" value="Ribosomal protein L17"/>
    <property type="match status" value="1"/>
</dbReference>
<reference evidence="6 7" key="1">
    <citation type="journal article" date="2017" name="ISME J.">
        <title>Potential for microbial H2 and metal transformations associated with novel bacteria and archaea in deep terrestrial subsurface sediments.</title>
        <authorList>
            <person name="Hernsdorf A.W."/>
            <person name="Amano Y."/>
            <person name="Miyakawa K."/>
            <person name="Ise K."/>
            <person name="Suzuki Y."/>
            <person name="Anantharaman K."/>
            <person name="Probst A."/>
            <person name="Burstein D."/>
            <person name="Thomas B.C."/>
            <person name="Banfield J.F."/>
        </authorList>
    </citation>
    <scope>NUCLEOTIDE SEQUENCE [LARGE SCALE GENOMIC DNA]</scope>
    <source>
        <strain evidence="6">HGW-Actinobacteria-3</strain>
    </source>
</reference>
<keyword evidence="3 4" id="KW-0687">Ribonucleoprotein</keyword>
<organism evidence="6 7">
    <name type="scientific">Candidatus Anoxymicrobium japonicum</name>
    <dbReference type="NCBI Taxonomy" id="2013648"/>
    <lineage>
        <taxon>Bacteria</taxon>
        <taxon>Bacillati</taxon>
        <taxon>Actinomycetota</taxon>
        <taxon>Candidatus Geothermincolia</taxon>
        <taxon>Candidatus Geothermincolales</taxon>
        <taxon>Candidatus Anoxymicrobiaceae</taxon>
        <taxon>Candidatus Anoxymicrobium</taxon>
    </lineage>
</organism>
<dbReference type="InterPro" id="IPR047859">
    <property type="entry name" value="Ribosomal_bL17_CS"/>
</dbReference>
<comment type="caution">
    <text evidence="6">The sequence shown here is derived from an EMBL/GenBank/DDBJ whole genome shotgun (WGS) entry which is preliminary data.</text>
</comment>
<proteinExistence type="inferred from homology"/>
<dbReference type="SUPFAM" id="SSF64263">
    <property type="entry name" value="Prokaryotic ribosomal protein L17"/>
    <property type="match status" value="1"/>
</dbReference>
<dbReference type="PANTHER" id="PTHR14413">
    <property type="entry name" value="RIBOSOMAL PROTEIN L17"/>
    <property type="match status" value="1"/>
</dbReference>